<dbReference type="PROSITE" id="PS00917">
    <property type="entry name" value="ASN_GLN_ASE_2"/>
    <property type="match status" value="1"/>
</dbReference>
<dbReference type="Pfam" id="PF00710">
    <property type="entry name" value="Asparaginase"/>
    <property type="match status" value="1"/>
</dbReference>
<evidence type="ECO:0000259" key="10">
    <source>
        <dbReference type="Pfam" id="PF17763"/>
    </source>
</evidence>
<dbReference type="AlphaFoldDB" id="A0A7H9EMD1"/>
<dbReference type="PRINTS" id="PR00139">
    <property type="entry name" value="ASNGLNASE"/>
</dbReference>
<dbReference type="InterPro" id="IPR037152">
    <property type="entry name" value="L-asparaginase_N_sf"/>
</dbReference>
<dbReference type="SFLD" id="SFLDS00057">
    <property type="entry name" value="Glutaminase/Asparaginase"/>
    <property type="match status" value="1"/>
</dbReference>
<feature type="active site" evidence="8">
    <location>
        <position position="85"/>
    </location>
</feature>
<feature type="binding site" evidence="6">
    <location>
        <position position="54"/>
    </location>
    <ligand>
        <name>substrate</name>
    </ligand>
</feature>
<evidence type="ECO:0000256" key="6">
    <source>
        <dbReference type="PIRSR" id="PIRSR001220-2"/>
    </source>
</evidence>
<name>A0A7H9EMD1_9LACO</name>
<evidence type="ECO:0000256" key="4">
    <source>
        <dbReference type="ARBA" id="ARBA00049366"/>
    </source>
</evidence>
<dbReference type="GO" id="GO:0006520">
    <property type="term" value="P:amino acid metabolic process"/>
    <property type="evidence" value="ECO:0007669"/>
    <property type="project" value="InterPro"/>
</dbReference>
<feature type="domain" description="Asparaginase/glutaminase C-terminal" evidence="10">
    <location>
        <begin position="204"/>
        <end position="320"/>
    </location>
</feature>
<gene>
    <name evidence="11" type="ORF">GTO87_08790</name>
</gene>
<evidence type="ECO:0000259" key="9">
    <source>
        <dbReference type="Pfam" id="PF00710"/>
    </source>
</evidence>
<dbReference type="PANTHER" id="PTHR11707:SF28">
    <property type="entry name" value="60 KDA LYSOPHOSPHOLIPASE"/>
    <property type="match status" value="1"/>
</dbReference>
<dbReference type="EC" id="3.5.1.1" evidence="2"/>
<dbReference type="InterPro" id="IPR027475">
    <property type="entry name" value="Asparaginase/glutaminase_AS2"/>
</dbReference>
<dbReference type="PIRSF" id="PIRSF001220">
    <property type="entry name" value="L-ASNase_gatD"/>
    <property type="match status" value="1"/>
</dbReference>
<dbReference type="InterPro" id="IPR020827">
    <property type="entry name" value="Asparaginase/glutaminase_AS1"/>
</dbReference>
<feature type="binding site" evidence="6">
    <location>
        <begin position="85"/>
        <end position="86"/>
    </location>
    <ligand>
        <name>substrate</name>
    </ligand>
</feature>
<dbReference type="InterPro" id="IPR006033">
    <property type="entry name" value="AsnA_fam"/>
</dbReference>
<dbReference type="InterPro" id="IPR027474">
    <property type="entry name" value="L-asparaginase_N"/>
</dbReference>
<comment type="catalytic activity">
    <reaction evidence="4">
        <text>L-asparagine + H2O = L-aspartate + NH4(+)</text>
        <dbReference type="Rhea" id="RHEA:21016"/>
        <dbReference type="ChEBI" id="CHEBI:15377"/>
        <dbReference type="ChEBI" id="CHEBI:28938"/>
        <dbReference type="ChEBI" id="CHEBI:29991"/>
        <dbReference type="ChEBI" id="CHEBI:58048"/>
        <dbReference type="EC" id="3.5.1.1"/>
    </reaction>
</comment>
<evidence type="ECO:0000256" key="2">
    <source>
        <dbReference type="ARBA" id="ARBA00012920"/>
    </source>
</evidence>
<evidence type="ECO:0000256" key="5">
    <source>
        <dbReference type="PIRSR" id="PIRSR001220-1"/>
    </source>
</evidence>
<dbReference type="PROSITE" id="PS00144">
    <property type="entry name" value="ASN_GLN_ASE_1"/>
    <property type="match status" value="1"/>
</dbReference>
<dbReference type="SUPFAM" id="SSF53774">
    <property type="entry name" value="Glutaminase/Asparaginase"/>
    <property type="match status" value="1"/>
</dbReference>
<sequence>MEQKKLLLLSTGGTIASVVSESGLVPGESGEQLIQMMGSLPYQIEVQDILNLDSSNIQPEEWKLIAEKIYANRQNYDGIVVSHGTDTMAYTASMMTFMLQGIEIPVVFTGSQVPMNVALSDAPDNLKLAFVAAARLEPDIYLAFDGKVMRGCRSVKVRTTAFNAFESVNVPVVAEVTSDGFEIKNKRPRPQATACVLNTNIDTNVSLVKLFPGFDPKLLQAMVDNGCHGIVIEAYGLGGMTFIRRNVAAAIGDLIRQGIPVIAASQCLYERSDLTRYEVGRQALLEGAISARDMTSESTITKLMVGLGQGMDVDEITAFFNTDIAGEVTIN</sequence>
<evidence type="ECO:0000256" key="1">
    <source>
        <dbReference type="ARBA" id="ARBA00010518"/>
    </source>
</evidence>
<keyword evidence="3 11" id="KW-0378">Hydrolase</keyword>
<dbReference type="PROSITE" id="PS51732">
    <property type="entry name" value="ASN_GLN_ASE_3"/>
    <property type="match status" value="1"/>
</dbReference>
<evidence type="ECO:0000313" key="11">
    <source>
        <dbReference type="EMBL" id="QLL78671.1"/>
    </source>
</evidence>
<reference evidence="11 12" key="1">
    <citation type="submission" date="2020-01" db="EMBL/GenBank/DDBJ databases">
        <title>Complete and circular genome sequences of six lactobacillus isolates from horses.</title>
        <authorList>
            <person name="Hassan H.M."/>
        </authorList>
    </citation>
    <scope>NUCLEOTIDE SEQUENCE [LARGE SCALE GENOMIC DNA]</scope>
    <source>
        <strain evidence="11 12">1A</strain>
    </source>
</reference>
<proteinExistence type="inferred from homology"/>
<evidence type="ECO:0000256" key="7">
    <source>
        <dbReference type="PROSITE-ProRule" id="PRU10099"/>
    </source>
</evidence>
<evidence type="ECO:0000313" key="12">
    <source>
        <dbReference type="Proteomes" id="UP000510886"/>
    </source>
</evidence>
<dbReference type="NCBIfam" id="TIGR00519">
    <property type="entry name" value="asnASE_I"/>
    <property type="match status" value="1"/>
</dbReference>
<dbReference type="SMART" id="SM00870">
    <property type="entry name" value="Asparaginase"/>
    <property type="match status" value="1"/>
</dbReference>
<dbReference type="Gene3D" id="3.40.50.40">
    <property type="match status" value="1"/>
</dbReference>
<dbReference type="CDD" id="cd08963">
    <property type="entry name" value="L-asparaginase_I"/>
    <property type="match status" value="1"/>
</dbReference>
<dbReference type="RefSeq" id="WP_180848836.1">
    <property type="nucleotide sequence ID" value="NZ_CP047418.1"/>
</dbReference>
<protein>
    <recommendedName>
        <fullName evidence="2">asparaginase</fullName>
        <ecNumber evidence="2">3.5.1.1</ecNumber>
    </recommendedName>
</protein>
<dbReference type="InterPro" id="IPR027473">
    <property type="entry name" value="L-asparaginase_C"/>
</dbReference>
<evidence type="ECO:0000256" key="8">
    <source>
        <dbReference type="PROSITE-ProRule" id="PRU10100"/>
    </source>
</evidence>
<dbReference type="EMBL" id="CP047418">
    <property type="protein sequence ID" value="QLL78671.1"/>
    <property type="molecule type" value="Genomic_DNA"/>
</dbReference>
<organism evidence="11 12">
    <name type="scientific">Ligilactobacillus saerimneri</name>
    <dbReference type="NCBI Taxonomy" id="228229"/>
    <lineage>
        <taxon>Bacteria</taxon>
        <taxon>Bacillati</taxon>
        <taxon>Bacillota</taxon>
        <taxon>Bacilli</taxon>
        <taxon>Lactobacillales</taxon>
        <taxon>Lactobacillaceae</taxon>
        <taxon>Ligilactobacillus</taxon>
    </lineage>
</organism>
<dbReference type="InterPro" id="IPR041725">
    <property type="entry name" value="L-asparaginase_I"/>
</dbReference>
<dbReference type="KEGG" id="lsw:GTO87_08790"/>
<dbReference type="Proteomes" id="UP000510886">
    <property type="component" value="Chromosome"/>
</dbReference>
<dbReference type="InterPro" id="IPR036152">
    <property type="entry name" value="Asp/glu_Ase-like_sf"/>
</dbReference>
<dbReference type="InterPro" id="IPR006034">
    <property type="entry name" value="Asparaginase/glutaminase-like"/>
</dbReference>
<dbReference type="Gene3D" id="3.40.50.1170">
    <property type="entry name" value="L-asparaginase, N-terminal domain"/>
    <property type="match status" value="1"/>
</dbReference>
<accession>A0A7H9EMD1</accession>
<feature type="active site" description="O-isoaspartyl threonine intermediate" evidence="5">
    <location>
        <position position="14"/>
    </location>
</feature>
<feature type="active site" evidence="7">
    <location>
        <position position="14"/>
    </location>
</feature>
<dbReference type="PIRSF" id="PIRSF500176">
    <property type="entry name" value="L_ASNase"/>
    <property type="match status" value="1"/>
</dbReference>
<comment type="similarity">
    <text evidence="1">Belongs to the asparaginase 1 family.</text>
</comment>
<dbReference type="Pfam" id="PF17763">
    <property type="entry name" value="Asparaginase_C"/>
    <property type="match status" value="1"/>
</dbReference>
<dbReference type="GO" id="GO:0004067">
    <property type="term" value="F:asparaginase activity"/>
    <property type="evidence" value="ECO:0007669"/>
    <property type="project" value="UniProtKB-UniRule"/>
</dbReference>
<dbReference type="InterPro" id="IPR040919">
    <property type="entry name" value="Asparaginase_C"/>
</dbReference>
<dbReference type="PANTHER" id="PTHR11707">
    <property type="entry name" value="L-ASPARAGINASE"/>
    <property type="match status" value="1"/>
</dbReference>
<evidence type="ECO:0000256" key="3">
    <source>
        <dbReference type="ARBA" id="ARBA00022801"/>
    </source>
</evidence>
<feature type="domain" description="L-asparaginase N-terminal" evidence="9">
    <location>
        <begin position="5"/>
        <end position="187"/>
    </location>
</feature>